<dbReference type="Gene3D" id="3.40.50.300">
    <property type="entry name" value="P-loop containing nucleotide triphosphate hydrolases"/>
    <property type="match status" value="1"/>
</dbReference>
<accession>A0A848MGL6</accession>
<evidence type="ECO:0000256" key="1">
    <source>
        <dbReference type="ARBA" id="ARBA00022741"/>
    </source>
</evidence>
<evidence type="ECO:0000256" key="3">
    <source>
        <dbReference type="ARBA" id="ARBA00023015"/>
    </source>
</evidence>
<dbReference type="RefSeq" id="WP_169403210.1">
    <property type="nucleotide sequence ID" value="NZ_JAADJU010000005.1"/>
</dbReference>
<proteinExistence type="predicted"/>
<evidence type="ECO:0000256" key="4">
    <source>
        <dbReference type="ARBA" id="ARBA00023125"/>
    </source>
</evidence>
<dbReference type="InterPro" id="IPR035965">
    <property type="entry name" value="PAS-like_dom_sf"/>
</dbReference>
<dbReference type="InterPro" id="IPR027417">
    <property type="entry name" value="P-loop_NTPase"/>
</dbReference>
<comment type="caution">
    <text evidence="8">The sequence shown here is derived from an EMBL/GenBank/DDBJ whole genome shotgun (WGS) entry which is preliminary data.</text>
</comment>
<dbReference type="PANTHER" id="PTHR32071">
    <property type="entry name" value="TRANSCRIPTIONAL REGULATORY PROTEIN"/>
    <property type="match status" value="1"/>
</dbReference>
<evidence type="ECO:0000313" key="9">
    <source>
        <dbReference type="Proteomes" id="UP000585363"/>
    </source>
</evidence>
<keyword evidence="3" id="KW-0805">Transcription regulation</keyword>
<dbReference type="InterPro" id="IPR025662">
    <property type="entry name" value="Sigma_54_int_dom_ATP-bd_1"/>
</dbReference>
<dbReference type="InterPro" id="IPR013767">
    <property type="entry name" value="PAS_fold"/>
</dbReference>
<dbReference type="Pfam" id="PF01590">
    <property type="entry name" value="GAF"/>
    <property type="match status" value="1"/>
</dbReference>
<feature type="domain" description="Sigma-54 factor interaction" evidence="7">
    <location>
        <begin position="335"/>
        <end position="560"/>
    </location>
</feature>
<dbReference type="Gene3D" id="3.30.450.40">
    <property type="match status" value="1"/>
</dbReference>
<dbReference type="EMBL" id="JAADJU010000005">
    <property type="protein sequence ID" value="NMP27508.1"/>
    <property type="molecule type" value="Genomic_DNA"/>
</dbReference>
<reference evidence="8 9" key="2">
    <citation type="submission" date="2020-06" db="EMBL/GenBank/DDBJ databases">
        <title>Polyphasic characterization of a Rahnella strain isolated from tree sap.</title>
        <authorList>
            <person name="Kim I.S."/>
        </authorList>
    </citation>
    <scope>NUCLEOTIDE SEQUENCE [LARGE SCALE GENOMIC DNA]</scope>
    <source>
        <strain evidence="8 9">SAP-1</strain>
    </source>
</reference>
<dbReference type="Pfam" id="PF00158">
    <property type="entry name" value="Sigma54_activat"/>
    <property type="match status" value="1"/>
</dbReference>
<dbReference type="Pfam" id="PF00989">
    <property type="entry name" value="PAS"/>
    <property type="match status" value="1"/>
</dbReference>
<evidence type="ECO:0000256" key="5">
    <source>
        <dbReference type="ARBA" id="ARBA00023159"/>
    </source>
</evidence>
<dbReference type="NCBIfam" id="NF008485">
    <property type="entry name" value="PRK11388.1"/>
    <property type="match status" value="1"/>
</dbReference>
<dbReference type="PANTHER" id="PTHR32071:SF117">
    <property type="entry name" value="PTS-DEPENDENT DIHYDROXYACETONE KINASE OPERON REGULATORY PROTEIN-RELATED"/>
    <property type="match status" value="1"/>
</dbReference>
<keyword evidence="8" id="KW-0808">Transferase</keyword>
<keyword evidence="9" id="KW-1185">Reference proteome</keyword>
<keyword evidence="4" id="KW-0238">DNA-binding</keyword>
<dbReference type="SUPFAM" id="SSF55785">
    <property type="entry name" value="PYP-like sensor domain (PAS domain)"/>
    <property type="match status" value="1"/>
</dbReference>
<dbReference type="InterPro" id="IPR058031">
    <property type="entry name" value="AAA_lid_NorR"/>
</dbReference>
<evidence type="ECO:0000256" key="2">
    <source>
        <dbReference type="ARBA" id="ARBA00022840"/>
    </source>
</evidence>
<sequence length="648" mass="72408">MSNPCAAALPLVKNIAEKTLSPLLNESWLRCQKLMQPQYWRSPPRAKGTTFISLCRRKSELLAVAQAALEDAWELMEYRTCCLQFLDETGCILWQCGDEGIKQQLGQIGLIPGSYWSEEVSGTNAPALSLRTGLPCKVSGNEHYKLELQRWHGCATPIFDNSGRQQAIILLIAPAAQASASDLPLTLALAREIGNALNADSLLEDNNRRLNELYALLNSVEEGVLACDSQGILQYLNQRAAVRLQLDPQHSQGQALNRLLTLPKQLTQAIEQGESLDYVELTFENQQQFIAATLSLKPFAEGDHCGFILLLHPQESVALRKTSPSPTAGFTFANIPATSSEMRRLKRYGFQAAKGRHPILLLGEEGVGKEQIGQAIHNASPRAQGPYIALDCQALPPELIERELFGCEATENQPFVPSKFELARGGTLYLEQIELLSLALQSSLLHIIKTGMLLRPNASQMVTINTRIIAGTQANLPRLIKQGKFRRQLFYTLQSFELQIPALRERKSDIAVIAQHFLHQLGRHFDCRYKVDDDVLQQFMLYPWPGNDMELKNVLERAAMTCHNKTIALQDLPEHILAGDCVIEEENVEPQRLIPLNELELQAILGVAKATKGQLNEMATRLGISRTTLWRRIKQHQLDIAQFKPDVE</sequence>
<dbReference type="InterPro" id="IPR002078">
    <property type="entry name" value="Sigma_54_int"/>
</dbReference>
<dbReference type="InterPro" id="IPR002197">
    <property type="entry name" value="HTH_Fis"/>
</dbReference>
<dbReference type="PROSITE" id="PS00675">
    <property type="entry name" value="SIGMA54_INTERACT_1"/>
    <property type="match status" value="1"/>
</dbReference>
<keyword evidence="1" id="KW-0547">Nucleotide-binding</keyword>
<evidence type="ECO:0000256" key="6">
    <source>
        <dbReference type="ARBA" id="ARBA00023163"/>
    </source>
</evidence>
<dbReference type="Pfam" id="PF02954">
    <property type="entry name" value="HTH_8"/>
    <property type="match status" value="1"/>
</dbReference>
<dbReference type="Gene3D" id="1.10.8.60">
    <property type="match status" value="1"/>
</dbReference>
<keyword evidence="8" id="KW-0418">Kinase</keyword>
<name>A0A848MGL6_9GAMM</name>
<dbReference type="PROSITE" id="PS50045">
    <property type="entry name" value="SIGMA54_INTERACT_4"/>
    <property type="match status" value="1"/>
</dbReference>
<keyword evidence="2" id="KW-0067">ATP-binding</keyword>
<keyword evidence="6" id="KW-0804">Transcription</keyword>
<dbReference type="SUPFAM" id="SSF52540">
    <property type="entry name" value="P-loop containing nucleoside triphosphate hydrolases"/>
    <property type="match status" value="1"/>
</dbReference>
<dbReference type="Proteomes" id="UP000585363">
    <property type="component" value="Unassembled WGS sequence"/>
</dbReference>
<dbReference type="GO" id="GO:0006355">
    <property type="term" value="P:regulation of DNA-templated transcription"/>
    <property type="evidence" value="ECO:0007669"/>
    <property type="project" value="InterPro"/>
</dbReference>
<dbReference type="Pfam" id="PF25601">
    <property type="entry name" value="AAA_lid_14"/>
    <property type="match status" value="1"/>
</dbReference>
<dbReference type="InterPro" id="IPR009057">
    <property type="entry name" value="Homeodomain-like_sf"/>
</dbReference>
<dbReference type="CDD" id="cd00009">
    <property type="entry name" value="AAA"/>
    <property type="match status" value="1"/>
</dbReference>
<dbReference type="InterPro" id="IPR003018">
    <property type="entry name" value="GAF"/>
</dbReference>
<dbReference type="GO" id="GO:0043565">
    <property type="term" value="F:sequence-specific DNA binding"/>
    <property type="evidence" value="ECO:0007669"/>
    <property type="project" value="InterPro"/>
</dbReference>
<reference evidence="8 9" key="1">
    <citation type="submission" date="2020-01" db="EMBL/GenBank/DDBJ databases">
        <authorList>
            <person name="Lee S.D."/>
        </authorList>
    </citation>
    <scope>NUCLEOTIDE SEQUENCE [LARGE SCALE GENOMIC DNA]</scope>
    <source>
        <strain evidence="8 9">SAP-1</strain>
    </source>
</reference>
<dbReference type="AlphaFoldDB" id="A0A848MGL6"/>
<dbReference type="Gene3D" id="3.30.450.20">
    <property type="entry name" value="PAS domain"/>
    <property type="match status" value="1"/>
</dbReference>
<evidence type="ECO:0000259" key="7">
    <source>
        <dbReference type="PROSITE" id="PS50045"/>
    </source>
</evidence>
<dbReference type="SUPFAM" id="SSF46689">
    <property type="entry name" value="Homeodomain-like"/>
    <property type="match status" value="1"/>
</dbReference>
<dbReference type="Gene3D" id="1.10.10.60">
    <property type="entry name" value="Homeodomain-like"/>
    <property type="match status" value="1"/>
</dbReference>
<gene>
    <name evidence="8" type="primary">dhaR</name>
    <name evidence="8" type="ORF">GW590_11625</name>
</gene>
<keyword evidence="5" id="KW-0010">Activator</keyword>
<dbReference type="GO" id="GO:0005524">
    <property type="term" value="F:ATP binding"/>
    <property type="evidence" value="ECO:0007669"/>
    <property type="project" value="UniProtKB-KW"/>
</dbReference>
<dbReference type="InterPro" id="IPR029016">
    <property type="entry name" value="GAF-like_dom_sf"/>
</dbReference>
<protein>
    <submittedName>
        <fullName evidence="8">PTS-dependent dihydroxyacetone kinase operon transcriptional regulator DhaR</fullName>
    </submittedName>
</protein>
<evidence type="ECO:0000313" key="8">
    <source>
        <dbReference type="EMBL" id="NMP27508.1"/>
    </source>
</evidence>
<organism evidence="8 9">
    <name type="scientific">Rouxiella aceris</name>
    <dbReference type="NCBI Taxonomy" id="2703884"/>
    <lineage>
        <taxon>Bacteria</taxon>
        <taxon>Pseudomonadati</taxon>
        <taxon>Pseudomonadota</taxon>
        <taxon>Gammaproteobacteria</taxon>
        <taxon>Enterobacterales</taxon>
        <taxon>Yersiniaceae</taxon>
        <taxon>Rouxiella</taxon>
    </lineage>
</organism>
<dbReference type="GO" id="GO:0016301">
    <property type="term" value="F:kinase activity"/>
    <property type="evidence" value="ECO:0007669"/>
    <property type="project" value="UniProtKB-KW"/>
</dbReference>